<reference evidence="1 2" key="1">
    <citation type="journal article" date="2022" name="Allergy">
        <title>Genome assembly and annotation of Periplaneta americana reveal a comprehensive cockroach allergen profile.</title>
        <authorList>
            <person name="Wang L."/>
            <person name="Xiong Q."/>
            <person name="Saelim N."/>
            <person name="Wang L."/>
            <person name="Nong W."/>
            <person name="Wan A.T."/>
            <person name="Shi M."/>
            <person name="Liu X."/>
            <person name="Cao Q."/>
            <person name="Hui J.H.L."/>
            <person name="Sookrung N."/>
            <person name="Leung T.F."/>
            <person name="Tungtrongchitr A."/>
            <person name="Tsui S.K.W."/>
        </authorList>
    </citation>
    <scope>NUCLEOTIDE SEQUENCE [LARGE SCALE GENOMIC DNA]</scope>
    <source>
        <strain evidence="1">PWHHKU_190912</strain>
    </source>
</reference>
<evidence type="ECO:0000313" key="1">
    <source>
        <dbReference type="EMBL" id="KAJ4441990.1"/>
    </source>
</evidence>
<sequence>MENRHVTVDAIATNLNVSHVSAHHIIHDVSFKVQGGCHSSSLQNSNSDVLMPVKNFCGALKQNTCCEDM</sequence>
<gene>
    <name evidence="1" type="ORF">ANN_11854</name>
</gene>
<comment type="caution">
    <text evidence="1">The sequence shown here is derived from an EMBL/GenBank/DDBJ whole genome shotgun (WGS) entry which is preliminary data.</text>
</comment>
<proteinExistence type="predicted"/>
<name>A0ABQ8T8F8_PERAM</name>
<dbReference type="EMBL" id="JAJSOF020000015">
    <property type="protein sequence ID" value="KAJ4441990.1"/>
    <property type="molecule type" value="Genomic_DNA"/>
</dbReference>
<evidence type="ECO:0000313" key="2">
    <source>
        <dbReference type="Proteomes" id="UP001148838"/>
    </source>
</evidence>
<organism evidence="1 2">
    <name type="scientific">Periplaneta americana</name>
    <name type="common">American cockroach</name>
    <name type="synonym">Blatta americana</name>
    <dbReference type="NCBI Taxonomy" id="6978"/>
    <lineage>
        <taxon>Eukaryota</taxon>
        <taxon>Metazoa</taxon>
        <taxon>Ecdysozoa</taxon>
        <taxon>Arthropoda</taxon>
        <taxon>Hexapoda</taxon>
        <taxon>Insecta</taxon>
        <taxon>Pterygota</taxon>
        <taxon>Neoptera</taxon>
        <taxon>Polyneoptera</taxon>
        <taxon>Dictyoptera</taxon>
        <taxon>Blattodea</taxon>
        <taxon>Blattoidea</taxon>
        <taxon>Blattidae</taxon>
        <taxon>Blattinae</taxon>
        <taxon>Periplaneta</taxon>
    </lineage>
</organism>
<dbReference type="Proteomes" id="UP001148838">
    <property type="component" value="Unassembled WGS sequence"/>
</dbReference>
<protein>
    <submittedName>
        <fullName evidence="1">Uncharacterized protein</fullName>
    </submittedName>
</protein>
<keyword evidence="2" id="KW-1185">Reference proteome</keyword>
<accession>A0ABQ8T8F8</accession>